<accession>A0A7R9AE91</accession>
<dbReference type="Gene3D" id="3.40.50.300">
    <property type="entry name" value="P-loop containing nucleotide triphosphate hydrolases"/>
    <property type="match status" value="1"/>
</dbReference>
<name>A0A7R9AE91_9CRUS</name>
<dbReference type="AlphaFoldDB" id="A0A7R9AE91"/>
<dbReference type="Proteomes" id="UP000677054">
    <property type="component" value="Unassembled WGS sequence"/>
</dbReference>
<dbReference type="EMBL" id="CAJPEV010004204">
    <property type="protein sequence ID" value="CAG0901385.1"/>
    <property type="molecule type" value="Genomic_DNA"/>
</dbReference>
<dbReference type="EMBL" id="LR903721">
    <property type="protein sequence ID" value="CAD7252211.1"/>
    <property type="molecule type" value="Genomic_DNA"/>
</dbReference>
<gene>
    <name evidence="1" type="ORF">DSTB1V02_LOCUS11969</name>
</gene>
<dbReference type="InterPro" id="IPR027417">
    <property type="entry name" value="P-loop_NTPase"/>
</dbReference>
<protein>
    <submittedName>
        <fullName evidence="1">Uncharacterized protein</fullName>
    </submittedName>
</protein>
<proteinExistence type="predicted"/>
<evidence type="ECO:0000313" key="2">
    <source>
        <dbReference type="Proteomes" id="UP000677054"/>
    </source>
</evidence>
<organism evidence="1">
    <name type="scientific">Darwinula stevensoni</name>
    <dbReference type="NCBI Taxonomy" id="69355"/>
    <lineage>
        <taxon>Eukaryota</taxon>
        <taxon>Metazoa</taxon>
        <taxon>Ecdysozoa</taxon>
        <taxon>Arthropoda</taxon>
        <taxon>Crustacea</taxon>
        <taxon>Oligostraca</taxon>
        <taxon>Ostracoda</taxon>
        <taxon>Podocopa</taxon>
        <taxon>Podocopida</taxon>
        <taxon>Darwinulocopina</taxon>
        <taxon>Darwinuloidea</taxon>
        <taxon>Darwinulidae</taxon>
        <taxon>Darwinula</taxon>
    </lineage>
</organism>
<dbReference type="SUPFAM" id="SSF52540">
    <property type="entry name" value="P-loop containing nucleoside triphosphate hydrolases"/>
    <property type="match status" value="1"/>
</dbReference>
<dbReference type="OrthoDB" id="6052143at2759"/>
<sequence length="545" mass="61905">MADPMQETEAMELDDEPEAEVRDGMPEFLEKMLHLTAGHRKETIDGAKEFLKKEFPDWESGCRWEYSAALLGSPVFPATRFIGAWCFQESINNRNVGWLIEETAKLLRHPAEEGSNPAIPIFVPPHLRSAMDWVRTADASRDKRRVIAGVAGTGKTWILTESAARILAEDFRSRVLVLCFNRPLAIYLRNEIHRSMKKKLGGRWKPVGGCRGPSVTVDTFFAFMGWKVPDAPDPDEDFNRKEALKNVLKMRGEDLKAIYGSYSHVFIDESINLCFYNSVDEGKSTSWLGLLENIWDETGCFFLSFDLEQCVYSKIEVTDREREYLGVSQDLKQVIRSPSLVCDSFLAHASKETREKKIPTRECPQVLGMPVVYCEPYLRHVSWSDCDVQGIENVVRIIEEYELRDVKEFVILTETRQLASFVGEGLKRALSKLKHRHSLCDAATLARSHGSAMDGERRIVVDTVRRYQGLQGSVVILFGLPSGQDPLMYLGKSRCSGFLFVVGTEGACEEMRQKEKVYKNEVTPSISRKRKEEPEGAPSLKWIKI</sequence>
<keyword evidence="2" id="KW-1185">Reference proteome</keyword>
<reference evidence="1" key="1">
    <citation type="submission" date="2020-11" db="EMBL/GenBank/DDBJ databases">
        <authorList>
            <person name="Tran Van P."/>
        </authorList>
    </citation>
    <scope>NUCLEOTIDE SEQUENCE</scope>
</reference>
<evidence type="ECO:0000313" key="1">
    <source>
        <dbReference type="EMBL" id="CAD7252211.1"/>
    </source>
</evidence>